<keyword evidence="1" id="KW-0560">Oxidoreductase</keyword>
<evidence type="ECO:0000256" key="3">
    <source>
        <dbReference type="ARBA" id="ARBA00051619"/>
    </source>
</evidence>
<dbReference type="PANTHER" id="PTHR10828">
    <property type="entry name" value="M-PHASE INDUCER PHOSPHATASE DUAL SPECIFICITY PHOSPHATASE CDC25"/>
    <property type="match status" value="1"/>
</dbReference>
<gene>
    <name evidence="7" type="ORF">SI8410_10014043</name>
</gene>
<dbReference type="InterPro" id="IPR001763">
    <property type="entry name" value="Rhodanese-like_dom"/>
</dbReference>
<dbReference type="Proteomes" id="UP000663760">
    <property type="component" value="Chromosome 10"/>
</dbReference>
<dbReference type="GO" id="GO:0005634">
    <property type="term" value="C:nucleus"/>
    <property type="evidence" value="ECO:0007669"/>
    <property type="project" value="TreeGrafter"/>
</dbReference>
<dbReference type="SUPFAM" id="SSF52821">
    <property type="entry name" value="Rhodanese/Cell cycle control phosphatase"/>
    <property type="match status" value="1"/>
</dbReference>
<dbReference type="EMBL" id="LR746273">
    <property type="protein sequence ID" value="CAA7403365.1"/>
    <property type="molecule type" value="Genomic_DNA"/>
</dbReference>
<keyword evidence="8" id="KW-1185">Reference proteome</keyword>
<sequence>MAMVPTSISYVSSSQLSSIIPHPRVAIVDVRDEERIYDAHIAGSYHYPSGSFAQRMPNLLQAVGGQKDTIVFHCALSQVRGPSCARMFMNYLSETKEAAGIKRVMILERGFNGWEASGKPICRCTALPCKSDHS</sequence>
<dbReference type="EC" id="1.20.4.1" evidence="2"/>
<dbReference type="GO" id="GO:0005737">
    <property type="term" value="C:cytoplasm"/>
    <property type="evidence" value="ECO:0007669"/>
    <property type="project" value="TreeGrafter"/>
</dbReference>
<accession>A0A7I8L259</accession>
<dbReference type="PROSITE" id="PS50206">
    <property type="entry name" value="RHODANESE_3"/>
    <property type="match status" value="1"/>
</dbReference>
<name>A0A7I8L259_SPIIN</name>
<comment type="function">
    <text evidence="5">Possesses phosphatase activity towards p-nitrophenyl phosphate in vitro.</text>
</comment>
<dbReference type="SMART" id="SM00450">
    <property type="entry name" value="RHOD"/>
    <property type="match status" value="1"/>
</dbReference>
<organism evidence="7 8">
    <name type="scientific">Spirodela intermedia</name>
    <name type="common">Intermediate duckweed</name>
    <dbReference type="NCBI Taxonomy" id="51605"/>
    <lineage>
        <taxon>Eukaryota</taxon>
        <taxon>Viridiplantae</taxon>
        <taxon>Streptophyta</taxon>
        <taxon>Embryophyta</taxon>
        <taxon>Tracheophyta</taxon>
        <taxon>Spermatophyta</taxon>
        <taxon>Magnoliopsida</taxon>
        <taxon>Liliopsida</taxon>
        <taxon>Araceae</taxon>
        <taxon>Lemnoideae</taxon>
        <taxon>Spirodela</taxon>
    </lineage>
</organism>
<dbReference type="OrthoDB" id="102559at2759"/>
<proteinExistence type="predicted"/>
<evidence type="ECO:0000256" key="4">
    <source>
        <dbReference type="ARBA" id="ARBA00054697"/>
    </source>
</evidence>
<dbReference type="GO" id="GO:0008794">
    <property type="term" value="F:arsenate reductase (glutaredoxin) activity"/>
    <property type="evidence" value="ECO:0007669"/>
    <property type="project" value="UniProtKB-EC"/>
</dbReference>
<dbReference type="AlphaFoldDB" id="A0A7I8L259"/>
<dbReference type="Pfam" id="PF00581">
    <property type="entry name" value="Rhodanese"/>
    <property type="match status" value="1"/>
</dbReference>
<evidence type="ECO:0000256" key="2">
    <source>
        <dbReference type="ARBA" id="ARBA00038969"/>
    </source>
</evidence>
<evidence type="ECO:0000313" key="8">
    <source>
        <dbReference type="Proteomes" id="UP000663760"/>
    </source>
</evidence>
<comment type="function">
    <text evidence="4">Possesses arsenate reductase activity in vitro. Catalyzes the reduction of arsenate [As(V)] to arsenite [As(III)]. May play a role in arsenic retention in roots.</text>
</comment>
<dbReference type="FunFam" id="3.40.250.10:FF:000037">
    <property type="entry name" value="Dual-specificity phosphatase CDC25"/>
    <property type="match status" value="1"/>
</dbReference>
<evidence type="ECO:0000259" key="6">
    <source>
        <dbReference type="PROSITE" id="PS50206"/>
    </source>
</evidence>
<reference evidence="7" key="1">
    <citation type="submission" date="2020-02" db="EMBL/GenBank/DDBJ databases">
        <authorList>
            <person name="Scholz U."/>
            <person name="Mascher M."/>
            <person name="Fiebig A."/>
        </authorList>
    </citation>
    <scope>NUCLEOTIDE SEQUENCE</scope>
</reference>
<dbReference type="InterPro" id="IPR036873">
    <property type="entry name" value="Rhodanese-like_dom_sf"/>
</dbReference>
<evidence type="ECO:0000256" key="5">
    <source>
        <dbReference type="ARBA" id="ARBA00055695"/>
    </source>
</evidence>
<feature type="domain" description="Rhodanese" evidence="6">
    <location>
        <begin position="21"/>
        <end position="123"/>
    </location>
</feature>
<evidence type="ECO:0000313" key="7">
    <source>
        <dbReference type="EMBL" id="CAA7403365.1"/>
    </source>
</evidence>
<evidence type="ECO:0000256" key="1">
    <source>
        <dbReference type="ARBA" id="ARBA00023002"/>
    </source>
</evidence>
<protein>
    <recommendedName>
        <fullName evidence="2">arsenate reductase (glutathione/glutaredoxin)</fullName>
        <ecNumber evidence="2">1.20.4.1</ecNumber>
    </recommendedName>
</protein>
<dbReference type="PANTHER" id="PTHR10828:SF38">
    <property type="entry name" value="ARSENICAL-RESISTANCE PROTEIN 2-RELATED"/>
    <property type="match status" value="1"/>
</dbReference>
<dbReference type="GO" id="GO:0004725">
    <property type="term" value="F:protein tyrosine phosphatase activity"/>
    <property type="evidence" value="ECO:0007669"/>
    <property type="project" value="TreeGrafter"/>
</dbReference>
<dbReference type="Gene3D" id="3.40.250.10">
    <property type="entry name" value="Rhodanese-like domain"/>
    <property type="match status" value="1"/>
</dbReference>
<comment type="catalytic activity">
    <reaction evidence="3">
        <text>[glutaredoxin]-dithiol + arsenate + glutathione + H(+) = glutathionyl-S-S-[glutaredoxin] + arsenite + H2O</text>
        <dbReference type="Rhea" id="RHEA:22016"/>
        <dbReference type="Rhea" id="RHEA-COMP:10729"/>
        <dbReference type="Rhea" id="RHEA-COMP:17668"/>
        <dbReference type="ChEBI" id="CHEBI:15377"/>
        <dbReference type="ChEBI" id="CHEBI:15378"/>
        <dbReference type="ChEBI" id="CHEBI:29242"/>
        <dbReference type="ChEBI" id="CHEBI:29950"/>
        <dbReference type="ChEBI" id="CHEBI:48597"/>
        <dbReference type="ChEBI" id="CHEBI:57925"/>
        <dbReference type="ChEBI" id="CHEBI:146199"/>
        <dbReference type="EC" id="1.20.4.1"/>
    </reaction>
</comment>